<gene>
    <name evidence="4" type="ORF">CK203_011937</name>
    <name evidence="3" type="ORF">CK203_087990</name>
</gene>
<evidence type="ECO:0000313" key="4">
    <source>
        <dbReference type="EMBL" id="RVX14630.1"/>
    </source>
</evidence>
<keyword evidence="2" id="KW-1133">Transmembrane helix</keyword>
<feature type="compositionally biased region" description="Low complexity" evidence="1">
    <location>
        <begin position="103"/>
        <end position="113"/>
    </location>
</feature>
<sequence>MESSAENQIYYALYFSRTSLLWAAVIVPSLAFTCFLSPGLSPLLLTFSVLVLSTVSIVTFTKRRVIPNERSIQGENAKQKINAAQPIEVGGGLQENAVETLDSGSESTEPESITSEEFEGQSPATSDCSISDDEDSLIEIALPGQQSAYSKEEPKQKPQSNLPDYLPESILQQQGLEELLAEIHEVNEEENLIEIDISIGSIKCSRFEIEA</sequence>
<dbReference type="EMBL" id="QGNW01001206">
    <property type="protein sequence ID" value="RVW50211.1"/>
    <property type="molecule type" value="Genomic_DNA"/>
</dbReference>
<organism evidence="3 5">
    <name type="scientific">Vitis vinifera</name>
    <name type="common">Grape</name>
    <dbReference type="NCBI Taxonomy" id="29760"/>
    <lineage>
        <taxon>Eukaryota</taxon>
        <taxon>Viridiplantae</taxon>
        <taxon>Streptophyta</taxon>
        <taxon>Embryophyta</taxon>
        <taxon>Tracheophyta</taxon>
        <taxon>Spermatophyta</taxon>
        <taxon>Magnoliopsida</taxon>
        <taxon>eudicotyledons</taxon>
        <taxon>Gunneridae</taxon>
        <taxon>Pentapetalae</taxon>
        <taxon>rosids</taxon>
        <taxon>Vitales</taxon>
        <taxon>Vitaceae</taxon>
        <taxon>Viteae</taxon>
        <taxon>Vitis</taxon>
    </lineage>
</organism>
<feature type="transmembrane region" description="Helical" evidence="2">
    <location>
        <begin position="20"/>
        <end position="38"/>
    </location>
</feature>
<evidence type="ECO:0000313" key="3">
    <source>
        <dbReference type="EMBL" id="RVW50211.1"/>
    </source>
</evidence>
<feature type="region of interest" description="Disordered" evidence="1">
    <location>
        <begin position="99"/>
        <end position="130"/>
    </location>
</feature>
<feature type="region of interest" description="Disordered" evidence="1">
    <location>
        <begin position="144"/>
        <end position="164"/>
    </location>
</feature>
<evidence type="ECO:0000256" key="1">
    <source>
        <dbReference type="SAM" id="MobiDB-lite"/>
    </source>
</evidence>
<reference evidence="3 5" key="1">
    <citation type="journal article" date="2018" name="PLoS Genet.">
        <title>Population sequencing reveals clonal diversity and ancestral inbreeding in the grapevine cultivar Chardonnay.</title>
        <authorList>
            <person name="Roach M.J."/>
            <person name="Johnson D.L."/>
            <person name="Bohlmann J."/>
            <person name="van Vuuren H.J."/>
            <person name="Jones S.J."/>
            <person name="Pretorius I.S."/>
            <person name="Schmidt S.A."/>
            <person name="Borneman A.R."/>
        </authorList>
    </citation>
    <scope>NUCLEOTIDE SEQUENCE [LARGE SCALE GENOMIC DNA]</scope>
    <source>
        <strain evidence="5">cv. Chardonnay</strain>
        <strain evidence="3">I10V1</strain>
        <tissue evidence="3">Leaf</tissue>
    </source>
</reference>
<dbReference type="AlphaFoldDB" id="A0A438ER53"/>
<dbReference type="PANTHER" id="PTHR35708:SF4">
    <property type="entry name" value="TRANSMEMBRANE PROTEIN"/>
    <property type="match status" value="1"/>
</dbReference>
<protein>
    <submittedName>
        <fullName evidence="3">Uncharacterized protein</fullName>
    </submittedName>
</protein>
<evidence type="ECO:0000313" key="5">
    <source>
        <dbReference type="Proteomes" id="UP000288805"/>
    </source>
</evidence>
<feature type="transmembrane region" description="Helical" evidence="2">
    <location>
        <begin position="44"/>
        <end position="61"/>
    </location>
</feature>
<comment type="caution">
    <text evidence="3">The sequence shown here is derived from an EMBL/GenBank/DDBJ whole genome shotgun (WGS) entry which is preliminary data.</text>
</comment>
<proteinExistence type="predicted"/>
<keyword evidence="2" id="KW-0472">Membrane</keyword>
<dbReference type="PANTHER" id="PTHR35708">
    <property type="entry name" value="GB|AAD25831.1"/>
    <property type="match status" value="1"/>
</dbReference>
<name>A0A438ER53_VITVI</name>
<evidence type="ECO:0000256" key="2">
    <source>
        <dbReference type="SAM" id="Phobius"/>
    </source>
</evidence>
<dbReference type="Proteomes" id="UP000288805">
    <property type="component" value="Unassembled WGS sequence"/>
</dbReference>
<keyword evidence="2" id="KW-0812">Transmembrane</keyword>
<dbReference type="EMBL" id="QGNW01000020">
    <property type="protein sequence ID" value="RVX14630.1"/>
    <property type="molecule type" value="Genomic_DNA"/>
</dbReference>
<accession>A0A438ER53</accession>